<keyword evidence="3" id="KW-1185">Reference proteome</keyword>
<dbReference type="GeneID" id="91989830"/>
<dbReference type="Proteomes" id="UP000054399">
    <property type="component" value="Unassembled WGS sequence"/>
</dbReference>
<feature type="compositionally biased region" description="Basic and acidic residues" evidence="1">
    <location>
        <begin position="44"/>
        <end position="65"/>
    </location>
</feature>
<protein>
    <submittedName>
        <fullName evidence="2">Uncharacterized protein</fullName>
    </submittedName>
</protein>
<organism evidence="2 3">
    <name type="scientific">Cryptococcus tetragattii IND107</name>
    <dbReference type="NCBI Taxonomy" id="1296105"/>
    <lineage>
        <taxon>Eukaryota</taxon>
        <taxon>Fungi</taxon>
        <taxon>Dikarya</taxon>
        <taxon>Basidiomycota</taxon>
        <taxon>Agaricomycotina</taxon>
        <taxon>Tremellomycetes</taxon>
        <taxon>Tremellales</taxon>
        <taxon>Cryptococcaceae</taxon>
        <taxon>Cryptococcus</taxon>
        <taxon>Cryptococcus gattii species complex</taxon>
    </lineage>
</organism>
<sequence length="97" mass="10798">MTLSAAHLTAALATADDGIAGPVGLGDITYLTRGRWRVSSQEGVAHEEPSDLPDHLVEQRKSRDSEDYDLSGFRFSSFIFRPRNAWDFPISNDNFNI</sequence>
<feature type="region of interest" description="Disordered" evidence="1">
    <location>
        <begin position="42"/>
        <end position="65"/>
    </location>
</feature>
<dbReference type="RefSeq" id="XP_066614945.1">
    <property type="nucleotide sequence ID" value="XM_066757476.1"/>
</dbReference>
<accession>A0ABR3BUY8</accession>
<evidence type="ECO:0000256" key="1">
    <source>
        <dbReference type="SAM" id="MobiDB-lite"/>
    </source>
</evidence>
<reference evidence="3" key="1">
    <citation type="submission" date="2015-01" db="EMBL/GenBank/DDBJ databases">
        <title>The Genome Sequence of Cryptococcus gattii MMRL2647.</title>
        <authorList>
            <consortium name="The Broad Institute Genomics Platform"/>
            <person name="Cuomo C."/>
            <person name="Litvintseva A."/>
            <person name="Chen Y."/>
            <person name="Heitman J."/>
            <person name="Sun S."/>
            <person name="Springer D."/>
            <person name="Dromer F."/>
            <person name="Young S."/>
            <person name="Zeng Q."/>
            <person name="Gargeya S."/>
            <person name="Abouelleil A."/>
            <person name="Alvarado L."/>
            <person name="Chapman S.B."/>
            <person name="Gainer-Dewar J."/>
            <person name="Goldberg J."/>
            <person name="Griggs A."/>
            <person name="Gujja S."/>
            <person name="Hansen M."/>
            <person name="Howarth C."/>
            <person name="Imamovic A."/>
            <person name="Larimer J."/>
            <person name="Murphy C."/>
            <person name="Naylor J."/>
            <person name="Pearson M."/>
            <person name="Priest M."/>
            <person name="Roberts A."/>
            <person name="Saif S."/>
            <person name="Shea T."/>
            <person name="Sykes S."/>
            <person name="Wortman J."/>
            <person name="Nusbaum C."/>
            <person name="Birren B."/>
        </authorList>
    </citation>
    <scope>NUCLEOTIDE SEQUENCE [LARGE SCALE GENOMIC DNA]</scope>
    <source>
        <strain evidence="3">IND107</strain>
    </source>
</reference>
<dbReference type="EMBL" id="ATAM02000004">
    <property type="protein sequence ID" value="KAL0250758.1"/>
    <property type="molecule type" value="Genomic_DNA"/>
</dbReference>
<gene>
    <name evidence="2" type="ORF">I308_102974</name>
</gene>
<proteinExistence type="predicted"/>
<comment type="caution">
    <text evidence="2">The sequence shown here is derived from an EMBL/GenBank/DDBJ whole genome shotgun (WGS) entry which is preliminary data.</text>
</comment>
<evidence type="ECO:0000313" key="2">
    <source>
        <dbReference type="EMBL" id="KAL0250758.1"/>
    </source>
</evidence>
<name>A0ABR3BUY8_9TREE</name>
<evidence type="ECO:0000313" key="3">
    <source>
        <dbReference type="Proteomes" id="UP000054399"/>
    </source>
</evidence>
<reference evidence="2 3" key="2">
    <citation type="submission" date="2024-01" db="EMBL/GenBank/DDBJ databases">
        <title>Comparative genomics of Cryptococcus and Kwoniella reveals pathogenesis evolution and contrasting modes of karyotype evolution via chromosome fusion or intercentromeric recombination.</title>
        <authorList>
            <person name="Coelho M.A."/>
            <person name="David-Palma M."/>
            <person name="Shea T."/>
            <person name="Bowers K."/>
            <person name="Mcginley-Smith S."/>
            <person name="Mohammad A.W."/>
            <person name="Gnirke A."/>
            <person name="Yurkov A.M."/>
            <person name="Nowrousian M."/>
            <person name="Sun S."/>
            <person name="Cuomo C.A."/>
            <person name="Heitman J."/>
        </authorList>
    </citation>
    <scope>NUCLEOTIDE SEQUENCE [LARGE SCALE GENOMIC DNA]</scope>
    <source>
        <strain evidence="2 3">IND107</strain>
    </source>
</reference>